<sequence length="20" mass="2034">KSCFGADAGAGRNPSLRQAQ</sequence>
<evidence type="ECO:0000256" key="1">
    <source>
        <dbReference type="SAM" id="MobiDB-lite"/>
    </source>
</evidence>
<accession>A0A392VDN5</accession>
<feature type="non-terminal residue" evidence="2">
    <location>
        <position position="1"/>
    </location>
</feature>
<dbReference type="Proteomes" id="UP000265520">
    <property type="component" value="Unassembled WGS sequence"/>
</dbReference>
<name>A0A392VDN5_9FABA</name>
<feature type="region of interest" description="Disordered" evidence="1">
    <location>
        <begin position="1"/>
        <end position="20"/>
    </location>
</feature>
<dbReference type="EMBL" id="LXQA011102386">
    <property type="protein sequence ID" value="MCI84925.1"/>
    <property type="molecule type" value="Genomic_DNA"/>
</dbReference>
<reference evidence="2 3" key="1">
    <citation type="journal article" date="2018" name="Front. Plant Sci.">
        <title>Red Clover (Trifolium pratense) and Zigzag Clover (T. medium) - A Picture of Genomic Similarities and Differences.</title>
        <authorList>
            <person name="Dluhosova J."/>
            <person name="Istvanek J."/>
            <person name="Nedelnik J."/>
            <person name="Repkova J."/>
        </authorList>
    </citation>
    <scope>NUCLEOTIDE SEQUENCE [LARGE SCALE GENOMIC DNA]</scope>
    <source>
        <strain evidence="3">cv. 10/8</strain>
        <tissue evidence="2">Leaf</tissue>
    </source>
</reference>
<organism evidence="2 3">
    <name type="scientific">Trifolium medium</name>
    <dbReference type="NCBI Taxonomy" id="97028"/>
    <lineage>
        <taxon>Eukaryota</taxon>
        <taxon>Viridiplantae</taxon>
        <taxon>Streptophyta</taxon>
        <taxon>Embryophyta</taxon>
        <taxon>Tracheophyta</taxon>
        <taxon>Spermatophyta</taxon>
        <taxon>Magnoliopsida</taxon>
        <taxon>eudicotyledons</taxon>
        <taxon>Gunneridae</taxon>
        <taxon>Pentapetalae</taxon>
        <taxon>rosids</taxon>
        <taxon>fabids</taxon>
        <taxon>Fabales</taxon>
        <taxon>Fabaceae</taxon>
        <taxon>Papilionoideae</taxon>
        <taxon>50 kb inversion clade</taxon>
        <taxon>NPAAA clade</taxon>
        <taxon>Hologalegina</taxon>
        <taxon>IRL clade</taxon>
        <taxon>Trifolieae</taxon>
        <taxon>Trifolium</taxon>
    </lineage>
</organism>
<evidence type="ECO:0000313" key="2">
    <source>
        <dbReference type="EMBL" id="MCI84925.1"/>
    </source>
</evidence>
<dbReference type="AlphaFoldDB" id="A0A392VDN5"/>
<evidence type="ECO:0000313" key="3">
    <source>
        <dbReference type="Proteomes" id="UP000265520"/>
    </source>
</evidence>
<proteinExistence type="predicted"/>
<keyword evidence="3" id="KW-1185">Reference proteome</keyword>
<comment type="caution">
    <text evidence="2">The sequence shown here is derived from an EMBL/GenBank/DDBJ whole genome shotgun (WGS) entry which is preliminary data.</text>
</comment>
<protein>
    <submittedName>
        <fullName evidence="2">Uncharacterized protein</fullName>
    </submittedName>
</protein>